<evidence type="ECO:0000259" key="3">
    <source>
        <dbReference type="PROSITE" id="PS50041"/>
    </source>
</evidence>
<dbReference type="InterPro" id="IPR018378">
    <property type="entry name" value="C-type_lectin_CS"/>
</dbReference>
<keyword evidence="2" id="KW-0812">Transmembrane</keyword>
<dbReference type="PROSITE" id="PS50041">
    <property type="entry name" value="C_TYPE_LECTIN_2"/>
    <property type="match status" value="1"/>
</dbReference>
<dbReference type="Proteomes" id="UP001165740">
    <property type="component" value="Chromosome 13"/>
</dbReference>
<reference evidence="5" key="1">
    <citation type="submission" date="2025-08" db="UniProtKB">
        <authorList>
            <consortium name="RefSeq"/>
        </authorList>
    </citation>
    <scope>IDENTIFICATION</scope>
</reference>
<keyword evidence="4" id="KW-1185">Reference proteome</keyword>
<dbReference type="InterPro" id="IPR016187">
    <property type="entry name" value="CTDL_fold"/>
</dbReference>
<accession>A0A9W2YL40</accession>
<keyword evidence="2" id="KW-0472">Membrane</keyword>
<organism evidence="4 5">
    <name type="scientific">Biomphalaria glabrata</name>
    <name type="common">Bloodfluke planorb</name>
    <name type="synonym">Freshwater snail</name>
    <dbReference type="NCBI Taxonomy" id="6526"/>
    <lineage>
        <taxon>Eukaryota</taxon>
        <taxon>Metazoa</taxon>
        <taxon>Spiralia</taxon>
        <taxon>Lophotrochozoa</taxon>
        <taxon>Mollusca</taxon>
        <taxon>Gastropoda</taxon>
        <taxon>Heterobranchia</taxon>
        <taxon>Euthyneura</taxon>
        <taxon>Panpulmonata</taxon>
        <taxon>Hygrophila</taxon>
        <taxon>Lymnaeoidea</taxon>
        <taxon>Planorbidae</taxon>
        <taxon>Biomphalaria</taxon>
    </lineage>
</organism>
<feature type="domain" description="C-type lectin" evidence="3">
    <location>
        <begin position="24"/>
        <end position="134"/>
    </location>
</feature>
<dbReference type="RefSeq" id="XP_055863360.1">
    <property type="nucleotide sequence ID" value="XM_056007385.1"/>
</dbReference>
<evidence type="ECO:0000313" key="4">
    <source>
        <dbReference type="Proteomes" id="UP001165740"/>
    </source>
</evidence>
<dbReference type="InterPro" id="IPR050111">
    <property type="entry name" value="C-type_lectin/snaclec_domain"/>
</dbReference>
<sequence length="198" mass="22502">MVASSDIILIAFVCSFNGVLSAKYIFFEQKATWYEAKSICQNHGHMLAKVDSADDQQLINDSQIWKKGNIWIGLQRMRSEENFTIWVDSSPLQYDNWAEGFPGHDPGFNCGRVIPEDNTWESAECSTQETFLCQRTVYHPPNIVTMETKIKGLLLGAFLVGGMVVFLCLLLQMTCCRIRALDRIKQNLNNETDKTPII</sequence>
<dbReference type="InterPro" id="IPR001304">
    <property type="entry name" value="C-type_lectin-like"/>
</dbReference>
<dbReference type="AlphaFoldDB" id="A0A9W2YL40"/>
<keyword evidence="2" id="KW-1133">Transmembrane helix</keyword>
<name>A0A9W2YL40_BIOGL</name>
<dbReference type="OMA" id="YCEREEV"/>
<dbReference type="CDD" id="cd00037">
    <property type="entry name" value="CLECT"/>
    <property type="match status" value="1"/>
</dbReference>
<dbReference type="InterPro" id="IPR016186">
    <property type="entry name" value="C-type_lectin-like/link_sf"/>
</dbReference>
<dbReference type="PROSITE" id="PS00615">
    <property type="entry name" value="C_TYPE_LECTIN_1"/>
    <property type="match status" value="1"/>
</dbReference>
<dbReference type="SMART" id="SM00034">
    <property type="entry name" value="CLECT"/>
    <property type="match status" value="1"/>
</dbReference>
<evidence type="ECO:0000256" key="2">
    <source>
        <dbReference type="SAM" id="Phobius"/>
    </source>
</evidence>
<evidence type="ECO:0000313" key="5">
    <source>
        <dbReference type="RefSeq" id="XP_055863360.1"/>
    </source>
</evidence>
<proteinExistence type="predicted"/>
<dbReference type="SUPFAM" id="SSF56436">
    <property type="entry name" value="C-type lectin-like"/>
    <property type="match status" value="1"/>
</dbReference>
<dbReference type="PANTHER" id="PTHR22803">
    <property type="entry name" value="MANNOSE, PHOSPHOLIPASE, LECTIN RECEPTOR RELATED"/>
    <property type="match status" value="1"/>
</dbReference>
<dbReference type="GeneID" id="129922249"/>
<dbReference type="OrthoDB" id="6159615at2759"/>
<evidence type="ECO:0000256" key="1">
    <source>
        <dbReference type="ARBA" id="ARBA00023157"/>
    </source>
</evidence>
<feature type="transmembrane region" description="Helical" evidence="2">
    <location>
        <begin position="152"/>
        <end position="171"/>
    </location>
</feature>
<dbReference type="Pfam" id="PF00059">
    <property type="entry name" value="Lectin_C"/>
    <property type="match status" value="1"/>
</dbReference>
<protein>
    <submittedName>
        <fullName evidence="5">Macrophage mannose receptor 1-like</fullName>
    </submittedName>
</protein>
<dbReference type="Gene3D" id="3.10.100.10">
    <property type="entry name" value="Mannose-Binding Protein A, subunit A"/>
    <property type="match status" value="1"/>
</dbReference>
<keyword evidence="1" id="KW-1015">Disulfide bond</keyword>
<gene>
    <name evidence="5" type="primary">LOC129922249</name>
</gene>